<protein>
    <submittedName>
        <fullName evidence="2">SAM-dependent methyltransferase</fullName>
    </submittedName>
</protein>
<name>A0A3A4B0H4_9ACTN</name>
<dbReference type="GO" id="GO:0032259">
    <property type="term" value="P:methylation"/>
    <property type="evidence" value="ECO:0007669"/>
    <property type="project" value="UniProtKB-KW"/>
</dbReference>
<dbReference type="Proteomes" id="UP000265768">
    <property type="component" value="Unassembled WGS sequence"/>
</dbReference>
<organism evidence="2 3">
    <name type="scientific">Bailinhaonella thermotolerans</name>
    <dbReference type="NCBI Taxonomy" id="1070861"/>
    <lineage>
        <taxon>Bacteria</taxon>
        <taxon>Bacillati</taxon>
        <taxon>Actinomycetota</taxon>
        <taxon>Actinomycetes</taxon>
        <taxon>Streptosporangiales</taxon>
        <taxon>Streptosporangiaceae</taxon>
        <taxon>Bailinhaonella</taxon>
    </lineage>
</organism>
<dbReference type="EMBL" id="QZEY01000001">
    <property type="protein sequence ID" value="RJL36177.1"/>
    <property type="molecule type" value="Genomic_DNA"/>
</dbReference>
<comment type="caution">
    <text evidence="2">The sequence shown here is derived from an EMBL/GenBank/DDBJ whole genome shotgun (WGS) entry which is preliminary data.</text>
</comment>
<feature type="region of interest" description="Disordered" evidence="1">
    <location>
        <begin position="237"/>
        <end position="258"/>
    </location>
</feature>
<sequence>MGFDVTRPNAARIYDYLLGGKDNFAADRQAAERMMAFMPEARRIARANRAFLGRAVRFCASRGIRQFLDLGSGLPTQDNVHQVAAAVDPACRVVYVDFDPVVVQHAHALLEDADVGVVAADARDPEAVLASAPVRRLLDLSRPVAVLAVALLHFVPDEEDPAALVARFAEAMAPGSALVMTHACPDLMDPEAFAEALAVYNRGATPIHPRGRERIAALFSGFELVDPGLVEVSQWRPDRPEDSEPADAQIIGGVGLKR</sequence>
<dbReference type="Gene3D" id="3.40.50.150">
    <property type="entry name" value="Vaccinia Virus protein VP39"/>
    <property type="match status" value="1"/>
</dbReference>
<keyword evidence="2" id="KW-0808">Transferase</keyword>
<evidence type="ECO:0000256" key="1">
    <source>
        <dbReference type="SAM" id="MobiDB-lite"/>
    </source>
</evidence>
<accession>A0A3A4B0H4</accession>
<dbReference type="InterPro" id="IPR029063">
    <property type="entry name" value="SAM-dependent_MTases_sf"/>
</dbReference>
<proteinExistence type="predicted"/>
<reference evidence="2 3" key="1">
    <citation type="submission" date="2018-09" db="EMBL/GenBank/DDBJ databases">
        <title>YIM 75507 draft genome.</title>
        <authorList>
            <person name="Tang S."/>
            <person name="Feng Y."/>
        </authorList>
    </citation>
    <scope>NUCLEOTIDE SEQUENCE [LARGE SCALE GENOMIC DNA]</scope>
    <source>
        <strain evidence="2 3">YIM 75507</strain>
    </source>
</reference>
<keyword evidence="2" id="KW-0489">Methyltransferase</keyword>
<dbReference type="CDD" id="cd02440">
    <property type="entry name" value="AdoMet_MTases"/>
    <property type="match status" value="1"/>
</dbReference>
<dbReference type="OrthoDB" id="4134439at2"/>
<dbReference type="SUPFAM" id="SSF53335">
    <property type="entry name" value="S-adenosyl-L-methionine-dependent methyltransferases"/>
    <property type="match status" value="1"/>
</dbReference>
<evidence type="ECO:0000313" key="2">
    <source>
        <dbReference type="EMBL" id="RJL36177.1"/>
    </source>
</evidence>
<dbReference type="AlphaFoldDB" id="A0A3A4B0H4"/>
<evidence type="ECO:0000313" key="3">
    <source>
        <dbReference type="Proteomes" id="UP000265768"/>
    </source>
</evidence>
<dbReference type="PIRSF" id="PIRSF017393">
    <property type="entry name" value="MTase_SAV2177"/>
    <property type="match status" value="1"/>
</dbReference>
<dbReference type="InterPro" id="IPR006764">
    <property type="entry name" value="SAM_dep_MeTrfase_SAV2177_type"/>
</dbReference>
<keyword evidence="3" id="KW-1185">Reference proteome</keyword>
<dbReference type="GO" id="GO:0008168">
    <property type="term" value="F:methyltransferase activity"/>
    <property type="evidence" value="ECO:0007669"/>
    <property type="project" value="UniProtKB-KW"/>
</dbReference>
<dbReference type="Pfam" id="PF04672">
    <property type="entry name" value="Methyltransf_19"/>
    <property type="match status" value="1"/>
</dbReference>
<gene>
    <name evidence="2" type="ORF">D5H75_00910</name>
</gene>